<dbReference type="PANTHER" id="PTHR28152:SF2">
    <property type="entry name" value="N-TERMINAL OF MAOC-LIKE DEHYDRATASE DOMAIN-CONTAINING PROTEIN"/>
    <property type="match status" value="1"/>
</dbReference>
<dbReference type="Proteomes" id="UP001628179">
    <property type="component" value="Unassembled WGS sequence"/>
</dbReference>
<reference evidence="2 3" key="1">
    <citation type="submission" date="2024-09" db="EMBL/GenBank/DDBJ databases">
        <title>Itraconazole resistance in Madurella fahalii resulting from another homologue of gene encoding cytochrome P450 14-alpha sterol demethylase (CYP51).</title>
        <authorList>
            <person name="Yoshioka I."/>
            <person name="Fahal A.H."/>
            <person name="Kaneko S."/>
            <person name="Yaguchi T."/>
        </authorList>
    </citation>
    <scope>NUCLEOTIDE SEQUENCE [LARGE SCALE GENOMIC DNA]</scope>
    <source>
        <strain evidence="2 3">IFM 68171</strain>
    </source>
</reference>
<accession>A0ABQ0G162</accession>
<dbReference type="RefSeq" id="XP_070913226.1">
    <property type="nucleotide sequence ID" value="XM_071057125.1"/>
</dbReference>
<dbReference type="PANTHER" id="PTHR28152">
    <property type="entry name" value="HYDROXYACYL-THIOESTER DEHYDRATASE TYPE 2, MITOCHONDRIAL"/>
    <property type="match status" value="1"/>
</dbReference>
<feature type="compositionally biased region" description="Pro residues" evidence="1">
    <location>
        <begin position="59"/>
        <end position="69"/>
    </location>
</feature>
<name>A0ABQ0G162_9PEZI</name>
<evidence type="ECO:0000313" key="2">
    <source>
        <dbReference type="EMBL" id="GAB1311493.1"/>
    </source>
</evidence>
<dbReference type="InterPro" id="IPR052741">
    <property type="entry name" value="Mitochondrial_HTD2"/>
</dbReference>
<sequence>MAAPRARPPAAVHAAQQFLACAPHSPHRRRQTLDANQLQKLSLTLGRRELHPGRDVSRGPPPPATPLPPGYHLVYFTPSQAEAALAPDGTDTLFNAPRPFTRRMWAGGRVRWVDGGKGTRLRVGDEVEEVTRVVGAEGKRGRDGAGMVVVEVEKEFRVVTSNGGGSGGKGTAVVDRRSWIFRPPVEAAVGVNVNRDIGLDTAAPRRHDKSRLWDVPAAESPSGFLERHMSWSPVALFGFSALTFNAHKIHYNESWTRDVEGHPDVVVHGPLNLINMLDYWRDVHGRDGLRLKEITYRATAPVYAQEPYRIITSAVKGGEEPRYELLVKKGDVVCMKGEIVARRD</sequence>
<evidence type="ECO:0000313" key="3">
    <source>
        <dbReference type="Proteomes" id="UP001628179"/>
    </source>
</evidence>
<feature type="region of interest" description="Disordered" evidence="1">
    <location>
        <begin position="46"/>
        <end position="69"/>
    </location>
</feature>
<dbReference type="Gene3D" id="3.10.129.10">
    <property type="entry name" value="Hotdog Thioesterase"/>
    <property type="match status" value="1"/>
</dbReference>
<dbReference type="EMBL" id="BAAFSV010000001">
    <property type="protein sequence ID" value="GAB1311493.1"/>
    <property type="molecule type" value="Genomic_DNA"/>
</dbReference>
<evidence type="ECO:0008006" key="4">
    <source>
        <dbReference type="Google" id="ProtNLM"/>
    </source>
</evidence>
<organism evidence="2 3">
    <name type="scientific">Madurella fahalii</name>
    <dbReference type="NCBI Taxonomy" id="1157608"/>
    <lineage>
        <taxon>Eukaryota</taxon>
        <taxon>Fungi</taxon>
        <taxon>Dikarya</taxon>
        <taxon>Ascomycota</taxon>
        <taxon>Pezizomycotina</taxon>
        <taxon>Sordariomycetes</taxon>
        <taxon>Sordariomycetidae</taxon>
        <taxon>Sordariales</taxon>
        <taxon>Sordariales incertae sedis</taxon>
        <taxon>Madurella</taxon>
    </lineage>
</organism>
<comment type="caution">
    <text evidence="2">The sequence shown here is derived from an EMBL/GenBank/DDBJ whole genome shotgun (WGS) entry which is preliminary data.</text>
</comment>
<dbReference type="SUPFAM" id="SSF54637">
    <property type="entry name" value="Thioesterase/thiol ester dehydrase-isomerase"/>
    <property type="match status" value="1"/>
</dbReference>
<proteinExistence type="predicted"/>
<feature type="compositionally biased region" description="Basic and acidic residues" evidence="1">
    <location>
        <begin position="46"/>
        <end position="57"/>
    </location>
</feature>
<evidence type="ECO:0000256" key="1">
    <source>
        <dbReference type="SAM" id="MobiDB-lite"/>
    </source>
</evidence>
<dbReference type="GeneID" id="98172448"/>
<dbReference type="InterPro" id="IPR029069">
    <property type="entry name" value="HotDog_dom_sf"/>
</dbReference>
<protein>
    <recommendedName>
        <fullName evidence="4">Mesaconyl-C4 CoA hydratase</fullName>
    </recommendedName>
</protein>
<keyword evidence="3" id="KW-1185">Reference proteome</keyword>
<gene>
    <name evidence="2" type="ORF">MFIFM68171_01703</name>
</gene>